<sequence length="215" mass="24131">MTKKQIFCFGLFASIVLLSSGFRPFKVEMYPWLHTFEKRELSTVSMEVEVGQRFFDVPFTGKTFVGFTQSVGARESQGIYNIVNSLGYLGKYQFGSETLAALGIKDQAYFLSSKELQEKAFLANLARNKWELRREITNYSGSKIKGIMITESGILAAAHLGGVGSVKRFLRTNGGRKFRDGYGTSVTEYLKEFAGYDTSCVEPNKNAKAQHYNLN</sequence>
<dbReference type="Proteomes" id="UP001621813">
    <property type="component" value="Unassembled WGS sequence"/>
</dbReference>
<evidence type="ECO:0000313" key="2">
    <source>
        <dbReference type="EMBL" id="OWP84251.1"/>
    </source>
</evidence>
<evidence type="ECO:0000313" key="4">
    <source>
        <dbReference type="Proteomes" id="UP001621813"/>
    </source>
</evidence>
<proteinExistence type="predicted"/>
<protein>
    <submittedName>
        <fullName evidence="2">Peptidoglycan-binding protein LysM</fullName>
    </submittedName>
</protein>
<dbReference type="EMBL" id="MTCZ01000046">
    <property type="protein sequence ID" value="OWP84251.1"/>
    <property type="molecule type" value="Genomic_DNA"/>
</dbReference>
<accession>A0A246GJ31</accession>
<dbReference type="Proteomes" id="UP000197768">
    <property type="component" value="Unassembled WGS sequence"/>
</dbReference>
<dbReference type="AlphaFoldDB" id="A0A246GJ31"/>
<keyword evidence="4" id="KW-1185">Reference proteome</keyword>
<reference evidence="2 3" key="1">
    <citation type="journal article" date="2017" name="Infect. Genet. Evol.">
        <title>Comparative genome analysis of fish pathogen Flavobacterium columnare reveals extensive sequence diversity within the species.</title>
        <authorList>
            <person name="Kayansamruaj P."/>
            <person name="Dong H.T."/>
            <person name="Hirono I."/>
            <person name="Kondo H."/>
            <person name="Senapin S."/>
            <person name="Rodkhum C."/>
        </authorList>
    </citation>
    <scope>NUCLEOTIDE SEQUENCE [LARGE SCALE GENOMIC DNA]</scope>
    <source>
        <strain evidence="2 3">1215</strain>
    </source>
</reference>
<evidence type="ECO:0000313" key="3">
    <source>
        <dbReference type="Proteomes" id="UP000197768"/>
    </source>
</evidence>
<evidence type="ECO:0000313" key="1">
    <source>
        <dbReference type="EMBL" id="MFK7048666.1"/>
    </source>
</evidence>
<reference evidence="1 4" key="2">
    <citation type="submission" date="2024-02" db="EMBL/GenBank/DDBJ databases">
        <title>Comparative Genomic Analysis of Flavobacterium Species Causing Columnaris Disease of Freshwater Fish in Thailand: Insights into Virulence and Resistance Mechanisms.</title>
        <authorList>
            <person name="Nguyen D."/>
            <person name="Chokmangmeepisarn P."/>
            <person name="Khianchaikhan K."/>
            <person name="Morishita M."/>
            <person name="Bunnoy A."/>
            <person name="Rodkhum C."/>
        </authorList>
    </citation>
    <scope>NUCLEOTIDE SEQUENCE [LARGE SCALE GENOMIC DNA]</scope>
    <source>
        <strain evidence="1 4">KCRT2007</strain>
    </source>
</reference>
<dbReference type="RefSeq" id="WP_088392145.1">
    <property type="nucleotide sequence ID" value="NZ_CP067378.1"/>
</dbReference>
<organism evidence="2 3">
    <name type="scientific">Flavobacterium davisii</name>
    <dbReference type="NCBI Taxonomy" id="2906077"/>
    <lineage>
        <taxon>Bacteria</taxon>
        <taxon>Pseudomonadati</taxon>
        <taxon>Bacteroidota</taxon>
        <taxon>Flavobacteriia</taxon>
        <taxon>Flavobacteriales</taxon>
        <taxon>Flavobacteriaceae</taxon>
        <taxon>Flavobacterium</taxon>
    </lineage>
</organism>
<comment type="caution">
    <text evidence="2">The sequence shown here is derived from an EMBL/GenBank/DDBJ whole genome shotgun (WGS) entry which is preliminary data.</text>
</comment>
<dbReference type="OrthoDB" id="1143238at2"/>
<name>A0A246GJ31_9FLAO</name>
<dbReference type="EMBL" id="JAZGZR010000004">
    <property type="protein sequence ID" value="MFK7048666.1"/>
    <property type="molecule type" value="Genomic_DNA"/>
</dbReference>
<gene>
    <name evidence="2" type="ORF">BWK59_06335</name>
    <name evidence="1" type="ORF">V3Q77_02065</name>
</gene>